<sequence length="66" mass="7292">STTITTDPRPIIESSELCNILIGSLSYVPSNINTIRIVVRLCYGNQTKAKQMTGLMSFVRSIYPEG</sequence>
<evidence type="ECO:0000313" key="3">
    <source>
        <dbReference type="Proteomes" id="UP000681967"/>
    </source>
</evidence>
<dbReference type="EMBL" id="CAJOBH010063322">
    <property type="protein sequence ID" value="CAF4435909.1"/>
    <property type="molecule type" value="Genomic_DNA"/>
</dbReference>
<protein>
    <submittedName>
        <fullName evidence="1">Uncharacterized protein</fullName>
    </submittedName>
</protein>
<organism evidence="1 3">
    <name type="scientific">Rotaria magnacalcarata</name>
    <dbReference type="NCBI Taxonomy" id="392030"/>
    <lineage>
        <taxon>Eukaryota</taxon>
        <taxon>Metazoa</taxon>
        <taxon>Spiralia</taxon>
        <taxon>Gnathifera</taxon>
        <taxon>Rotifera</taxon>
        <taxon>Eurotatoria</taxon>
        <taxon>Bdelloidea</taxon>
        <taxon>Philodinida</taxon>
        <taxon>Philodinidae</taxon>
        <taxon>Rotaria</taxon>
    </lineage>
</organism>
<dbReference type="Proteomes" id="UP000681967">
    <property type="component" value="Unassembled WGS sequence"/>
</dbReference>
<feature type="non-terminal residue" evidence="1">
    <location>
        <position position="66"/>
    </location>
</feature>
<reference evidence="1" key="1">
    <citation type="submission" date="2021-02" db="EMBL/GenBank/DDBJ databases">
        <authorList>
            <person name="Nowell W R."/>
        </authorList>
    </citation>
    <scope>NUCLEOTIDE SEQUENCE</scope>
</reference>
<dbReference type="EMBL" id="CAJOBJ010145675">
    <property type="protein sequence ID" value="CAF4782737.1"/>
    <property type="molecule type" value="Genomic_DNA"/>
</dbReference>
<comment type="caution">
    <text evidence="1">The sequence shown here is derived from an EMBL/GenBank/DDBJ whole genome shotgun (WGS) entry which is preliminary data.</text>
</comment>
<gene>
    <name evidence="1" type="ORF">BYL167_LOCUS33098</name>
    <name evidence="2" type="ORF">GIL414_LOCUS46414</name>
</gene>
<dbReference type="AlphaFoldDB" id="A0A8S2WAX7"/>
<evidence type="ECO:0000313" key="2">
    <source>
        <dbReference type="EMBL" id="CAF4782737.1"/>
    </source>
</evidence>
<feature type="non-terminal residue" evidence="1">
    <location>
        <position position="1"/>
    </location>
</feature>
<proteinExistence type="predicted"/>
<dbReference type="Proteomes" id="UP000681720">
    <property type="component" value="Unassembled WGS sequence"/>
</dbReference>
<accession>A0A8S2WAX7</accession>
<name>A0A8S2WAX7_9BILA</name>
<evidence type="ECO:0000313" key="1">
    <source>
        <dbReference type="EMBL" id="CAF4435909.1"/>
    </source>
</evidence>